<protein>
    <submittedName>
        <fullName evidence="1">Histidine phosphatase family protein</fullName>
        <ecNumber evidence="1">3.1.3.-</ecNumber>
    </submittedName>
</protein>
<comment type="caution">
    <text evidence="1">The sequence shown here is derived from an EMBL/GenBank/DDBJ whole genome shotgun (WGS) entry which is preliminary data.</text>
</comment>
<dbReference type="RefSeq" id="WP_418158556.1">
    <property type="nucleotide sequence ID" value="NZ_JBBLZC010000004.1"/>
</dbReference>
<dbReference type="EMBL" id="JBBLZC010000004">
    <property type="protein sequence ID" value="MEK0082712.1"/>
    <property type="molecule type" value="Genomic_DNA"/>
</dbReference>
<name>A0ABU8XRU0_9PROT</name>
<dbReference type="Gene3D" id="3.40.50.1240">
    <property type="entry name" value="Phosphoglycerate mutase-like"/>
    <property type="match status" value="1"/>
</dbReference>
<dbReference type="GO" id="GO:0016787">
    <property type="term" value="F:hydrolase activity"/>
    <property type="evidence" value="ECO:0007669"/>
    <property type="project" value="UniProtKB-KW"/>
</dbReference>
<dbReference type="Proteomes" id="UP001375743">
    <property type="component" value="Unassembled WGS sequence"/>
</dbReference>
<dbReference type="InterPro" id="IPR029033">
    <property type="entry name" value="His_PPase_superfam"/>
</dbReference>
<dbReference type="Pfam" id="PF00300">
    <property type="entry name" value="His_Phos_1"/>
    <property type="match status" value="1"/>
</dbReference>
<gene>
    <name evidence="1" type="ORF">U1T56_06095</name>
</gene>
<dbReference type="SMART" id="SM00855">
    <property type="entry name" value="PGAM"/>
    <property type="match status" value="1"/>
</dbReference>
<accession>A0ABU8XRU0</accession>
<dbReference type="InterPro" id="IPR013078">
    <property type="entry name" value="His_Pase_superF_clade-1"/>
</dbReference>
<dbReference type="PANTHER" id="PTHR48100:SF1">
    <property type="entry name" value="HISTIDINE PHOSPHATASE FAMILY PROTEIN-RELATED"/>
    <property type="match status" value="1"/>
</dbReference>
<dbReference type="CDD" id="cd07067">
    <property type="entry name" value="HP_PGM_like"/>
    <property type="match status" value="1"/>
</dbReference>
<reference evidence="1 2" key="1">
    <citation type="submission" date="2024-01" db="EMBL/GenBank/DDBJ databases">
        <title>Multi-omics insights into the function and evolution of sodium benzoate biodegradation pathways in Benzoatithermus flavus gen. nov., sp. nov. from hot spring.</title>
        <authorList>
            <person name="Hu C.-J."/>
            <person name="Li W.-J."/>
        </authorList>
    </citation>
    <scope>NUCLEOTIDE SEQUENCE [LARGE SCALE GENOMIC DNA]</scope>
    <source>
        <strain evidence="1 2">SYSU G07066</strain>
    </source>
</reference>
<organism evidence="1 2">
    <name type="scientific">Benzoatithermus flavus</name>
    <dbReference type="NCBI Taxonomy" id="3108223"/>
    <lineage>
        <taxon>Bacteria</taxon>
        <taxon>Pseudomonadati</taxon>
        <taxon>Pseudomonadota</taxon>
        <taxon>Alphaproteobacteria</taxon>
        <taxon>Geminicoccales</taxon>
        <taxon>Geminicoccaceae</taxon>
        <taxon>Benzoatithermus</taxon>
    </lineage>
</organism>
<dbReference type="InterPro" id="IPR050275">
    <property type="entry name" value="PGM_Phosphatase"/>
</dbReference>
<keyword evidence="2" id="KW-1185">Reference proteome</keyword>
<dbReference type="PANTHER" id="PTHR48100">
    <property type="entry name" value="BROAD-SPECIFICITY PHOSPHATASE YOR283W-RELATED"/>
    <property type="match status" value="1"/>
</dbReference>
<dbReference type="SUPFAM" id="SSF53254">
    <property type="entry name" value="Phosphoglycerate mutase-like"/>
    <property type="match status" value="1"/>
</dbReference>
<sequence length="180" mass="20167">MTLLIRHAESAWNEHFGWSRIDVGLPDPPLTAAGIEQARRAVERLRHEGVRRLIASPYRRTLQTALIIAEALDLPITVDPLVRERCAFSCDLGSPPAELARLWPQLDFSGLDEVWWGGVIESWESLGARCAAFRAKMRLLPDRHEVAVVSHWGFIRGLTGAELHNTDFIRLDLAEAASLT</sequence>
<proteinExistence type="predicted"/>
<keyword evidence="1" id="KW-0378">Hydrolase</keyword>
<evidence type="ECO:0000313" key="2">
    <source>
        <dbReference type="Proteomes" id="UP001375743"/>
    </source>
</evidence>
<dbReference type="EC" id="3.1.3.-" evidence="1"/>
<evidence type="ECO:0000313" key="1">
    <source>
        <dbReference type="EMBL" id="MEK0082712.1"/>
    </source>
</evidence>